<evidence type="ECO:0000313" key="3">
    <source>
        <dbReference type="Proteomes" id="UP001153709"/>
    </source>
</evidence>
<dbReference type="Proteomes" id="UP001153709">
    <property type="component" value="Chromosome 5"/>
</dbReference>
<evidence type="ECO:0000313" key="2">
    <source>
        <dbReference type="EMBL" id="CAG9834749.1"/>
    </source>
</evidence>
<accession>A0A9N9T304</accession>
<dbReference type="OrthoDB" id="6613904at2759"/>
<name>A0A9N9T304_DIABA</name>
<reference evidence="2" key="1">
    <citation type="submission" date="2022-01" db="EMBL/GenBank/DDBJ databases">
        <authorList>
            <person name="King R."/>
        </authorList>
    </citation>
    <scope>NUCLEOTIDE SEQUENCE</scope>
</reference>
<sequence>MNNITYCSQQYGLNINVKKTKLMIIIKKWITEGQLYVNQSPVERVSHYNYLGTLINEEWTNKREIRARIGKARSQHQSDGGLLQESQPLP</sequence>
<keyword evidence="3" id="KW-1185">Reference proteome</keyword>
<dbReference type="EMBL" id="OU898280">
    <property type="protein sequence ID" value="CAG9834749.1"/>
    <property type="molecule type" value="Genomic_DNA"/>
</dbReference>
<dbReference type="AlphaFoldDB" id="A0A9N9T304"/>
<proteinExistence type="predicted"/>
<gene>
    <name evidence="2" type="ORF">DIABBA_LOCUS8027</name>
</gene>
<feature type="region of interest" description="Disordered" evidence="1">
    <location>
        <begin position="70"/>
        <end position="90"/>
    </location>
</feature>
<organism evidence="2 3">
    <name type="scientific">Diabrotica balteata</name>
    <name type="common">Banded cucumber beetle</name>
    <dbReference type="NCBI Taxonomy" id="107213"/>
    <lineage>
        <taxon>Eukaryota</taxon>
        <taxon>Metazoa</taxon>
        <taxon>Ecdysozoa</taxon>
        <taxon>Arthropoda</taxon>
        <taxon>Hexapoda</taxon>
        <taxon>Insecta</taxon>
        <taxon>Pterygota</taxon>
        <taxon>Neoptera</taxon>
        <taxon>Endopterygota</taxon>
        <taxon>Coleoptera</taxon>
        <taxon>Polyphaga</taxon>
        <taxon>Cucujiformia</taxon>
        <taxon>Chrysomeloidea</taxon>
        <taxon>Chrysomelidae</taxon>
        <taxon>Galerucinae</taxon>
        <taxon>Diabroticina</taxon>
        <taxon>Diabroticites</taxon>
        <taxon>Diabrotica</taxon>
    </lineage>
</organism>
<protein>
    <submittedName>
        <fullName evidence="2">Uncharacterized protein</fullName>
    </submittedName>
</protein>
<evidence type="ECO:0000256" key="1">
    <source>
        <dbReference type="SAM" id="MobiDB-lite"/>
    </source>
</evidence>